<name>X6N2S7_RETFI</name>
<accession>X6N2S7</accession>
<evidence type="ECO:0000256" key="1">
    <source>
        <dbReference type="SAM" id="Coils"/>
    </source>
</evidence>
<evidence type="ECO:0000313" key="2">
    <source>
        <dbReference type="EMBL" id="ETO20575.1"/>
    </source>
</evidence>
<keyword evidence="1" id="KW-0175">Coiled coil</keyword>
<dbReference type="EMBL" id="ASPP01012479">
    <property type="protein sequence ID" value="ETO20575.1"/>
    <property type="molecule type" value="Genomic_DNA"/>
</dbReference>
<gene>
    <name evidence="2" type="ORF">RFI_16643</name>
</gene>
<evidence type="ECO:0000313" key="3">
    <source>
        <dbReference type="Proteomes" id="UP000023152"/>
    </source>
</evidence>
<proteinExistence type="predicted"/>
<keyword evidence="3" id="KW-1185">Reference proteome</keyword>
<feature type="coiled-coil region" evidence="1">
    <location>
        <begin position="71"/>
        <end position="133"/>
    </location>
</feature>
<dbReference type="Proteomes" id="UP000023152">
    <property type="component" value="Unassembled WGS sequence"/>
</dbReference>
<protein>
    <submittedName>
        <fullName evidence="2">Uncharacterized protein</fullName>
    </submittedName>
</protein>
<dbReference type="AlphaFoldDB" id="X6N2S7"/>
<reference evidence="2 3" key="1">
    <citation type="journal article" date="2013" name="Curr. Biol.">
        <title>The Genome of the Foraminiferan Reticulomyxa filosa.</title>
        <authorList>
            <person name="Glockner G."/>
            <person name="Hulsmann N."/>
            <person name="Schleicher M."/>
            <person name="Noegel A.A."/>
            <person name="Eichinger L."/>
            <person name="Gallinger C."/>
            <person name="Pawlowski J."/>
            <person name="Sierra R."/>
            <person name="Euteneuer U."/>
            <person name="Pillet L."/>
            <person name="Moustafa A."/>
            <person name="Platzer M."/>
            <person name="Groth M."/>
            <person name="Szafranski K."/>
            <person name="Schliwa M."/>
        </authorList>
    </citation>
    <scope>NUCLEOTIDE SEQUENCE [LARGE SCALE GENOMIC DNA]</scope>
</reference>
<sequence>MCANFLFYLVKTDPSSGRIGCCGRLCVTDFWEVFKSNKKKKMDQFTTEEAVDTDHEDSTLGRTLTTLKTALEKTKQKTATLLTKIADLEAKNTVLQSRVEVLEIGGMTAEMQISQYKEREKQLIAELETFQQRLQMIETSDGDIPYTNGAKDWHNQQITLGSRSEDKSQSRKNSSRGEQFSWYQKHDELLTVKFFPLFCNPRIPPPTHTKTVISHKKNKNLKKMLQTDITFF</sequence>
<comment type="caution">
    <text evidence="2">The sequence shown here is derived from an EMBL/GenBank/DDBJ whole genome shotgun (WGS) entry which is preliminary data.</text>
</comment>
<organism evidence="2 3">
    <name type="scientific">Reticulomyxa filosa</name>
    <dbReference type="NCBI Taxonomy" id="46433"/>
    <lineage>
        <taxon>Eukaryota</taxon>
        <taxon>Sar</taxon>
        <taxon>Rhizaria</taxon>
        <taxon>Retaria</taxon>
        <taxon>Foraminifera</taxon>
        <taxon>Monothalamids</taxon>
        <taxon>Reticulomyxidae</taxon>
        <taxon>Reticulomyxa</taxon>
    </lineage>
</organism>